<dbReference type="InterPro" id="IPR006680">
    <property type="entry name" value="Amidohydro-rel"/>
</dbReference>
<evidence type="ECO:0000256" key="4">
    <source>
        <dbReference type="ARBA" id="ARBA00014514"/>
    </source>
</evidence>
<evidence type="ECO:0000313" key="11">
    <source>
        <dbReference type="EMBL" id="KAI6654931.1"/>
    </source>
</evidence>
<comment type="function">
    <text evidence="9">Catalyzes the hydrolytic deamination of guanine, producing xanthine and ammonia.</text>
</comment>
<dbReference type="Gene3D" id="2.30.40.10">
    <property type="entry name" value="Urease, subunit C, domain 1"/>
    <property type="match status" value="1"/>
</dbReference>
<sequence length="445" mass="49608">MQQVCSRVTRVFVGTLIHAPCLGEVIISQSILGIDPQGKILFIRPYNQLEAVKGEFEFKDTSIVQLSPSQFLIPGFIDTHIHAPQYPNTGLGLDKPLLEWLSAYTFPLEARFSDPNYARGVYNDVIRDTLRHGTTTACYFTSVHVEAAKVMCDLIHKWGQRGLVGKTCMDCNSPPSLSQTLETNIQGSKQLIAHISQLGSSLLSPVLTPRFALTCSEECMRALGVLAREGHYHIQTHISENKREVERAHELYPTADSYTHVYQECGLLTDKTILAHAIYLTDQELGICKEERVGIAHCPVSNFALKSGVFDSRRILERDIKLGLGTDVSGGYTVSMLEVMRQTLIASTCISFQTQDPAYRPLDYREAFHLATLGGARVLGLEDKVGSFEEGKEFDALLVDVNSLRSQIRADPGLSVSEKFQKFFFNGDDRNILEVFVSGRRVETQ</sequence>
<dbReference type="GO" id="GO:0008270">
    <property type="term" value="F:zinc ion binding"/>
    <property type="evidence" value="ECO:0007669"/>
    <property type="project" value="UniProtKB-UniRule"/>
</dbReference>
<evidence type="ECO:0000256" key="6">
    <source>
        <dbReference type="ARBA" id="ARBA00022801"/>
    </source>
</evidence>
<comment type="cofactor">
    <cofactor evidence="9">
        <name>Zn(2+)</name>
        <dbReference type="ChEBI" id="CHEBI:29105"/>
    </cofactor>
    <text evidence="9">Binds 1 zinc ion per subunit.</text>
</comment>
<dbReference type="InterPro" id="IPR014311">
    <property type="entry name" value="Guanine_deaminase"/>
</dbReference>
<evidence type="ECO:0000259" key="10">
    <source>
        <dbReference type="Pfam" id="PF01979"/>
    </source>
</evidence>
<dbReference type="PANTHER" id="PTHR11271">
    <property type="entry name" value="GUANINE DEAMINASE"/>
    <property type="match status" value="1"/>
</dbReference>
<proteinExistence type="inferred from homology"/>
<evidence type="ECO:0000256" key="2">
    <source>
        <dbReference type="ARBA" id="ARBA00006745"/>
    </source>
</evidence>
<dbReference type="Proteomes" id="UP001165289">
    <property type="component" value="Unassembled WGS sequence"/>
</dbReference>
<dbReference type="InterPro" id="IPR051607">
    <property type="entry name" value="Metallo-dep_hydrolases"/>
</dbReference>
<dbReference type="NCBIfam" id="TIGR02967">
    <property type="entry name" value="guan_deamin"/>
    <property type="match status" value="1"/>
</dbReference>
<dbReference type="AlphaFoldDB" id="A0AAV7K213"/>
<gene>
    <name evidence="11" type="ORF">LOD99_2810</name>
</gene>
<dbReference type="Pfam" id="PF01979">
    <property type="entry name" value="Amidohydro_1"/>
    <property type="match status" value="1"/>
</dbReference>
<dbReference type="PANTHER" id="PTHR11271:SF6">
    <property type="entry name" value="GUANINE DEAMINASE"/>
    <property type="match status" value="1"/>
</dbReference>
<dbReference type="FunFam" id="3.20.20.140:FF:000022">
    <property type="entry name" value="Guanine deaminase"/>
    <property type="match status" value="1"/>
</dbReference>
<dbReference type="InterPro" id="IPR032466">
    <property type="entry name" value="Metal_Hydrolase"/>
</dbReference>
<dbReference type="EMBL" id="JAKMXF010000221">
    <property type="protein sequence ID" value="KAI6654931.1"/>
    <property type="molecule type" value="Genomic_DNA"/>
</dbReference>
<keyword evidence="12" id="KW-1185">Reference proteome</keyword>
<dbReference type="SUPFAM" id="SSF51338">
    <property type="entry name" value="Composite domain of metallo-dependent hydrolases"/>
    <property type="match status" value="1"/>
</dbReference>
<dbReference type="InterPro" id="IPR011059">
    <property type="entry name" value="Metal-dep_hydrolase_composite"/>
</dbReference>
<comment type="similarity">
    <text evidence="2 9">Belongs to the metallo-dependent hydrolases superfamily. ATZ/TRZ family.</text>
</comment>
<dbReference type="SUPFAM" id="SSF51556">
    <property type="entry name" value="Metallo-dependent hydrolases"/>
    <property type="match status" value="1"/>
</dbReference>
<evidence type="ECO:0000256" key="3">
    <source>
        <dbReference type="ARBA" id="ARBA00012781"/>
    </source>
</evidence>
<dbReference type="GO" id="GO:0008892">
    <property type="term" value="F:guanine deaminase activity"/>
    <property type="evidence" value="ECO:0007669"/>
    <property type="project" value="UniProtKB-UniRule"/>
</dbReference>
<comment type="pathway">
    <text evidence="1 9">Purine metabolism; guanine degradation; xanthine from guanine: step 1/1.</text>
</comment>
<evidence type="ECO:0000256" key="5">
    <source>
        <dbReference type="ARBA" id="ARBA00022723"/>
    </source>
</evidence>
<accession>A0AAV7K213</accession>
<feature type="domain" description="Amidohydrolase-related" evidence="10">
    <location>
        <begin position="71"/>
        <end position="442"/>
    </location>
</feature>
<dbReference type="Gene3D" id="3.20.20.140">
    <property type="entry name" value="Metal-dependent hydrolases"/>
    <property type="match status" value="1"/>
</dbReference>
<reference evidence="11 12" key="1">
    <citation type="journal article" date="2023" name="BMC Biol.">
        <title>The compact genome of the sponge Oopsacas minuta (Hexactinellida) is lacking key metazoan core genes.</title>
        <authorList>
            <person name="Santini S."/>
            <person name="Schenkelaars Q."/>
            <person name="Jourda C."/>
            <person name="Duchesne M."/>
            <person name="Belahbib H."/>
            <person name="Rocher C."/>
            <person name="Selva M."/>
            <person name="Riesgo A."/>
            <person name="Vervoort M."/>
            <person name="Leys S.P."/>
            <person name="Kodjabachian L."/>
            <person name="Le Bivic A."/>
            <person name="Borchiellini C."/>
            <person name="Claverie J.M."/>
            <person name="Renard E."/>
        </authorList>
    </citation>
    <scope>NUCLEOTIDE SEQUENCE [LARGE SCALE GENOMIC DNA]</scope>
    <source>
        <strain evidence="11">SPO-2</strain>
    </source>
</reference>
<evidence type="ECO:0000256" key="1">
    <source>
        <dbReference type="ARBA" id="ARBA00004984"/>
    </source>
</evidence>
<name>A0AAV7K213_9METZ</name>
<keyword evidence="6 9" id="KW-0378">Hydrolase</keyword>
<evidence type="ECO:0000313" key="12">
    <source>
        <dbReference type="Proteomes" id="UP001165289"/>
    </source>
</evidence>
<dbReference type="EC" id="3.5.4.3" evidence="3 9"/>
<dbReference type="GO" id="GO:0006147">
    <property type="term" value="P:guanine catabolic process"/>
    <property type="evidence" value="ECO:0007669"/>
    <property type="project" value="UniProtKB-UniRule"/>
</dbReference>
<organism evidence="11 12">
    <name type="scientific">Oopsacas minuta</name>
    <dbReference type="NCBI Taxonomy" id="111878"/>
    <lineage>
        <taxon>Eukaryota</taxon>
        <taxon>Metazoa</taxon>
        <taxon>Porifera</taxon>
        <taxon>Hexactinellida</taxon>
        <taxon>Hexasterophora</taxon>
        <taxon>Lyssacinosida</taxon>
        <taxon>Leucopsacidae</taxon>
        <taxon>Oopsacas</taxon>
    </lineage>
</organism>
<dbReference type="GO" id="GO:0005829">
    <property type="term" value="C:cytosol"/>
    <property type="evidence" value="ECO:0007669"/>
    <property type="project" value="TreeGrafter"/>
</dbReference>
<protein>
    <recommendedName>
        <fullName evidence="4 9">Guanine deaminase</fullName>
        <shortName evidence="9">Guanase</shortName>
        <ecNumber evidence="3 9">3.5.4.3</ecNumber>
    </recommendedName>
    <alternativeName>
        <fullName evidence="9">Guanine aminohydrolase</fullName>
    </alternativeName>
</protein>
<keyword evidence="5 9" id="KW-0479">Metal-binding</keyword>
<comment type="caution">
    <text evidence="11">The sequence shown here is derived from an EMBL/GenBank/DDBJ whole genome shotgun (WGS) entry which is preliminary data.</text>
</comment>
<evidence type="ECO:0000256" key="8">
    <source>
        <dbReference type="ARBA" id="ARBA00051148"/>
    </source>
</evidence>
<keyword evidence="7 9" id="KW-0862">Zinc</keyword>
<comment type="catalytic activity">
    <reaction evidence="8 9">
        <text>guanine + H2O + H(+) = xanthine + NH4(+)</text>
        <dbReference type="Rhea" id="RHEA:14665"/>
        <dbReference type="ChEBI" id="CHEBI:15377"/>
        <dbReference type="ChEBI" id="CHEBI:15378"/>
        <dbReference type="ChEBI" id="CHEBI:16235"/>
        <dbReference type="ChEBI" id="CHEBI:17712"/>
        <dbReference type="ChEBI" id="CHEBI:28938"/>
        <dbReference type="EC" id="3.5.4.3"/>
    </reaction>
</comment>
<evidence type="ECO:0000256" key="9">
    <source>
        <dbReference type="RuleBase" id="RU366009"/>
    </source>
</evidence>
<evidence type="ECO:0000256" key="7">
    <source>
        <dbReference type="ARBA" id="ARBA00022833"/>
    </source>
</evidence>